<feature type="chain" id="PRO_5043703422" evidence="6">
    <location>
        <begin position="21"/>
        <end position="550"/>
    </location>
</feature>
<reference evidence="7" key="1">
    <citation type="submission" date="2024-02" db="EMBL/GenBank/DDBJ databases">
        <title>Sediminibacterium planktonica sp. nov. and Sediminibacterium longus sp. nov., isolated from surface lake and river water.</title>
        <authorList>
            <person name="Watanabe K."/>
            <person name="Takemine S."/>
            <person name="Ishii Y."/>
            <person name="Ogata Y."/>
            <person name="Shindo C."/>
            <person name="Suda W."/>
        </authorList>
    </citation>
    <scope>NUCLEOTIDE SEQUENCE</scope>
    <source>
        <strain evidence="7">KACHI17</strain>
    </source>
</reference>
<evidence type="ECO:0000256" key="2">
    <source>
        <dbReference type="ARBA" id="ARBA00022723"/>
    </source>
</evidence>
<dbReference type="InterPro" id="IPR017850">
    <property type="entry name" value="Alkaline_phosphatase_core_sf"/>
</dbReference>
<dbReference type="PIRSF" id="PIRSF031924">
    <property type="entry name" value="Pi-irrepressible_AP"/>
    <property type="match status" value="1"/>
</dbReference>
<evidence type="ECO:0000256" key="6">
    <source>
        <dbReference type="SAM" id="SignalP"/>
    </source>
</evidence>
<dbReference type="Gene3D" id="3.30.1360.150">
    <property type="match status" value="1"/>
</dbReference>
<dbReference type="EMBL" id="AP029612">
    <property type="protein sequence ID" value="BFG69705.1"/>
    <property type="molecule type" value="Genomic_DNA"/>
</dbReference>
<keyword evidence="3 6" id="KW-0732">Signal</keyword>
<evidence type="ECO:0000256" key="5">
    <source>
        <dbReference type="PIRSR" id="PIRSR031924-51"/>
    </source>
</evidence>
<keyword evidence="1 4" id="KW-0597">Phosphoprotein</keyword>
<dbReference type="Pfam" id="PF01663">
    <property type="entry name" value="Phosphodiest"/>
    <property type="match status" value="1"/>
</dbReference>
<dbReference type="SUPFAM" id="SSF53649">
    <property type="entry name" value="Alkaline phosphatase-like"/>
    <property type="match status" value="1"/>
</dbReference>
<feature type="active site" description="Phosphothreonine intermediate" evidence="4">
    <location>
        <position position="85"/>
    </location>
</feature>
<evidence type="ECO:0000256" key="4">
    <source>
        <dbReference type="PIRSR" id="PIRSR031924-50"/>
    </source>
</evidence>
<dbReference type="InterPro" id="IPR026263">
    <property type="entry name" value="Alkaline_phosphatase_prok"/>
</dbReference>
<dbReference type="AlphaFoldDB" id="A0AAT9GGI4"/>
<dbReference type="RefSeq" id="WP_353550014.1">
    <property type="nucleotide sequence ID" value="NZ_AP029612.1"/>
</dbReference>
<name>A0AAT9GGI4_9BACT</name>
<dbReference type="PANTHER" id="PTHR10151">
    <property type="entry name" value="ECTONUCLEOTIDE PYROPHOSPHATASE/PHOSPHODIESTERASE"/>
    <property type="match status" value="1"/>
</dbReference>
<dbReference type="NCBIfam" id="NF042991">
    <property type="entry name" value="alk_phos_PafA"/>
    <property type="match status" value="1"/>
</dbReference>
<organism evidence="7">
    <name type="scientific">Sediminibacterium sp. KACHI17</name>
    <dbReference type="NCBI Taxonomy" id="1751071"/>
    <lineage>
        <taxon>Bacteria</taxon>
        <taxon>Pseudomonadati</taxon>
        <taxon>Bacteroidota</taxon>
        <taxon>Chitinophagia</taxon>
        <taxon>Chitinophagales</taxon>
        <taxon>Chitinophagaceae</taxon>
        <taxon>Sediminibacterium</taxon>
    </lineage>
</organism>
<evidence type="ECO:0000256" key="3">
    <source>
        <dbReference type="ARBA" id="ARBA00022729"/>
    </source>
</evidence>
<dbReference type="GO" id="GO:0004035">
    <property type="term" value="F:alkaline phosphatase activity"/>
    <property type="evidence" value="ECO:0007669"/>
    <property type="project" value="InterPro"/>
</dbReference>
<dbReference type="CDD" id="cd16016">
    <property type="entry name" value="AP-SPAP"/>
    <property type="match status" value="1"/>
</dbReference>
<sequence length="550" mass="62361">MKKNLLWALCLNLLILQAFAQKNTAATTPQPVARPKLVVGLMIDQMRWDYLYRYQNRYGKGGFNRLLTQGFSCQNTFIPYTPTATGCGHASVYSGTVPAIHGITGNDWWDAKLQRRMYCAEDKTVATVGSDSKDGEMSPRNMVANTVTDELKLATNFRSKVIGISIKDRGAILPAGHTANAAYWYDESKGIFISSTYYMKDLPQWVKDFNARKLPDTYYKEGWKTLYPIDTYVQSTGDAKDYERTEIGPKNSFPYDMSGYIGKDYYKLPFLPQAATYTFEMAKAAAIHEQMGKNKETDFLAVSISSPDYTGHSFGPNSIEVEDTYLRLDKDIEQFLNFLDAQVGKNNYLLFLTADHGAAHVPGFLKENNHPGGSIALSNLVKKVNDLILQKFKVKNGIIHSTYYNLALNHKEIDSLGIDKDAIKSLIIREMEKEEGIYRVVDKEELGESNVQATIRERLINGYFPYRSGDLQVIPKPNWFKENWKGTDHSVWNPYDAHIPLLWYGWNIKPGKSYQERYMTDIAVTLAAMLNIQMPNGSVGKVIEEVMIKK</sequence>
<dbReference type="InterPro" id="IPR002591">
    <property type="entry name" value="Phosphodiest/P_Trfase"/>
</dbReference>
<gene>
    <name evidence="7" type="ORF">KACHI17_05860</name>
</gene>
<accession>A0AAT9GGI4</accession>
<feature type="binding site" evidence="5">
    <location>
        <position position="106"/>
    </location>
    <ligand>
        <name>substrate</name>
    </ligand>
</feature>
<feature type="signal peptide" evidence="6">
    <location>
        <begin position="1"/>
        <end position="20"/>
    </location>
</feature>
<evidence type="ECO:0000313" key="7">
    <source>
        <dbReference type="EMBL" id="BFG69705.1"/>
    </source>
</evidence>
<dbReference type="PANTHER" id="PTHR10151:SF120">
    <property type="entry name" value="BIS(5'-ADENOSYL)-TRIPHOSPHATASE"/>
    <property type="match status" value="1"/>
</dbReference>
<keyword evidence="2" id="KW-0479">Metal-binding</keyword>
<dbReference type="GO" id="GO:0046872">
    <property type="term" value="F:metal ion binding"/>
    <property type="evidence" value="ECO:0007669"/>
    <property type="project" value="UniProtKB-KW"/>
</dbReference>
<evidence type="ECO:0000256" key="1">
    <source>
        <dbReference type="ARBA" id="ARBA00022553"/>
    </source>
</evidence>
<dbReference type="Gene3D" id="3.40.720.10">
    <property type="entry name" value="Alkaline Phosphatase, subunit A"/>
    <property type="match status" value="1"/>
</dbReference>
<proteinExistence type="predicted"/>
<protein>
    <submittedName>
        <fullName evidence="7">Alkaline phosphatase family protein</fullName>
    </submittedName>
</protein>
<feature type="binding site" evidence="5">
    <location>
        <begin position="167"/>
        <end position="169"/>
    </location>
    <ligand>
        <name>substrate</name>
    </ligand>
</feature>